<protein>
    <submittedName>
        <fullName evidence="1">17148_t:CDS:1</fullName>
    </submittedName>
</protein>
<evidence type="ECO:0000313" key="2">
    <source>
        <dbReference type="Proteomes" id="UP000789702"/>
    </source>
</evidence>
<organism evidence="1 2">
    <name type="scientific">Dentiscutata heterogama</name>
    <dbReference type="NCBI Taxonomy" id="1316150"/>
    <lineage>
        <taxon>Eukaryota</taxon>
        <taxon>Fungi</taxon>
        <taxon>Fungi incertae sedis</taxon>
        <taxon>Mucoromycota</taxon>
        <taxon>Glomeromycotina</taxon>
        <taxon>Glomeromycetes</taxon>
        <taxon>Diversisporales</taxon>
        <taxon>Gigasporaceae</taxon>
        <taxon>Dentiscutata</taxon>
    </lineage>
</organism>
<proteinExistence type="predicted"/>
<dbReference type="Proteomes" id="UP000789702">
    <property type="component" value="Unassembled WGS sequence"/>
</dbReference>
<accession>A0ACA9R5M9</accession>
<comment type="caution">
    <text evidence="1">The sequence shown here is derived from an EMBL/GenBank/DDBJ whole genome shotgun (WGS) entry which is preliminary data.</text>
</comment>
<dbReference type="EMBL" id="CAJVPU010060861">
    <property type="protein sequence ID" value="CAG8777693.1"/>
    <property type="molecule type" value="Genomic_DNA"/>
</dbReference>
<keyword evidence="2" id="KW-1185">Reference proteome</keyword>
<feature type="non-terminal residue" evidence="1">
    <location>
        <position position="1"/>
    </location>
</feature>
<name>A0ACA9R5M9_9GLOM</name>
<gene>
    <name evidence="1" type="ORF">DHETER_LOCUS16219</name>
</gene>
<sequence length="62" mass="7193">KSKFSKVKNGRNAIYRQNGPSFGFYDLSLSQKDKEGRTWMCCKGDYERSQKIDNYINLSPPP</sequence>
<evidence type="ECO:0000313" key="1">
    <source>
        <dbReference type="EMBL" id="CAG8777693.1"/>
    </source>
</evidence>
<reference evidence="1" key="1">
    <citation type="submission" date="2021-06" db="EMBL/GenBank/DDBJ databases">
        <authorList>
            <person name="Kallberg Y."/>
            <person name="Tangrot J."/>
            <person name="Rosling A."/>
        </authorList>
    </citation>
    <scope>NUCLEOTIDE SEQUENCE</scope>
    <source>
        <strain evidence="1">IL203A</strain>
    </source>
</reference>
<feature type="non-terminal residue" evidence="1">
    <location>
        <position position="62"/>
    </location>
</feature>